<comment type="caution">
    <text evidence="2">The sequence shown here is derived from an EMBL/GenBank/DDBJ whole genome shotgun (WGS) entry which is preliminary data.</text>
</comment>
<dbReference type="SUPFAM" id="SSF55729">
    <property type="entry name" value="Acyl-CoA N-acyltransferases (Nat)"/>
    <property type="match status" value="1"/>
</dbReference>
<proteinExistence type="predicted"/>
<dbReference type="InterPro" id="IPR016181">
    <property type="entry name" value="Acyl_CoA_acyltransferase"/>
</dbReference>
<dbReference type="InterPro" id="IPR000182">
    <property type="entry name" value="GNAT_dom"/>
</dbReference>
<gene>
    <name evidence="2" type="ORF">A6770_04675</name>
</gene>
<dbReference type="AlphaFoldDB" id="A0A367QCQ6"/>
<dbReference type="GO" id="GO:0016747">
    <property type="term" value="F:acyltransferase activity, transferring groups other than amino-acyl groups"/>
    <property type="evidence" value="ECO:0007669"/>
    <property type="project" value="InterPro"/>
</dbReference>
<dbReference type="PANTHER" id="PTHR43617:SF2">
    <property type="entry name" value="UPF0039 PROTEIN SLL0451"/>
    <property type="match status" value="1"/>
</dbReference>
<dbReference type="Pfam" id="PF13508">
    <property type="entry name" value="Acetyltransf_7"/>
    <property type="match status" value="1"/>
</dbReference>
<evidence type="ECO:0000259" key="1">
    <source>
        <dbReference type="PROSITE" id="PS51186"/>
    </source>
</evidence>
<feature type="domain" description="N-acetyltransferase" evidence="1">
    <location>
        <begin position="4"/>
        <end position="152"/>
    </location>
</feature>
<dbReference type="InterPro" id="IPR050276">
    <property type="entry name" value="MshD_Acetyltransferase"/>
</dbReference>
<dbReference type="PROSITE" id="PS51186">
    <property type="entry name" value="GNAT"/>
    <property type="match status" value="1"/>
</dbReference>
<organism evidence="2 3">
    <name type="scientific">Nostoc minutum NIES-26</name>
    <dbReference type="NCBI Taxonomy" id="1844469"/>
    <lineage>
        <taxon>Bacteria</taxon>
        <taxon>Bacillati</taxon>
        <taxon>Cyanobacteriota</taxon>
        <taxon>Cyanophyceae</taxon>
        <taxon>Nostocales</taxon>
        <taxon>Nostocaceae</taxon>
        <taxon>Nostoc</taxon>
    </lineage>
</organism>
<dbReference type="Proteomes" id="UP000252107">
    <property type="component" value="Unassembled WGS sequence"/>
</dbReference>
<protein>
    <submittedName>
        <fullName evidence="2">GCN5 family acetyltransferase</fullName>
    </submittedName>
</protein>
<reference evidence="2" key="1">
    <citation type="submission" date="2016-04" db="EMBL/GenBank/DDBJ databases">
        <authorList>
            <person name="Tabuchi Yagui T.R."/>
        </authorList>
    </citation>
    <scope>NUCLEOTIDE SEQUENCE [LARGE SCALE GENOMIC DNA]</scope>
    <source>
        <strain evidence="2">NIES-26</strain>
    </source>
</reference>
<sequence length="171" mass="18949">MQPYQIRSETIADVAAIAEVNQLAFGRQNEAYLVEQIRQSDRFIPSLSLVAEVDGKVVGHILFSYVDLVGEQQLQVLALAPMAVHPTVQRQGIGTQLVETGLAIADTMQESLIIVLGHPAFYTRFGFKPSIHYDIEPPFSVPEEAFMSKPLKHHQTTYRGIVAYPPAFNGV</sequence>
<dbReference type="EMBL" id="LXQD01000328">
    <property type="protein sequence ID" value="RCJ21929.1"/>
    <property type="molecule type" value="Genomic_DNA"/>
</dbReference>
<dbReference type="PANTHER" id="PTHR43617">
    <property type="entry name" value="L-AMINO ACID N-ACETYLTRANSFERASE"/>
    <property type="match status" value="1"/>
</dbReference>
<evidence type="ECO:0000313" key="2">
    <source>
        <dbReference type="EMBL" id="RCJ21929.1"/>
    </source>
</evidence>
<evidence type="ECO:0000313" key="3">
    <source>
        <dbReference type="Proteomes" id="UP000252107"/>
    </source>
</evidence>
<keyword evidence="3" id="KW-1185">Reference proteome</keyword>
<dbReference type="Gene3D" id="3.40.630.30">
    <property type="match status" value="1"/>
</dbReference>
<accession>A0A367QCQ6</accession>
<name>A0A367QCQ6_9NOSO</name>
<dbReference type="CDD" id="cd04301">
    <property type="entry name" value="NAT_SF"/>
    <property type="match status" value="1"/>
</dbReference>